<dbReference type="RefSeq" id="XP_035321682.1">
    <property type="nucleotide sequence ID" value="XM_035468548.1"/>
</dbReference>
<evidence type="ECO:0000256" key="1">
    <source>
        <dbReference type="ARBA" id="ARBA00004370"/>
    </source>
</evidence>
<accession>A0A9P4YUH5</accession>
<evidence type="ECO:0000256" key="4">
    <source>
        <dbReference type="ARBA" id="ARBA00023136"/>
    </source>
</evidence>
<dbReference type="Gene3D" id="2.60.120.260">
    <property type="entry name" value="Galactose-binding domain-like"/>
    <property type="match status" value="1"/>
</dbReference>
<feature type="region of interest" description="Disordered" evidence="5">
    <location>
        <begin position="63"/>
        <end position="277"/>
    </location>
</feature>
<gene>
    <name evidence="7" type="ORF">GMORB2_6578</name>
</gene>
<feature type="compositionally biased region" description="Low complexity" evidence="5">
    <location>
        <begin position="188"/>
        <end position="199"/>
    </location>
</feature>
<evidence type="ECO:0000313" key="7">
    <source>
        <dbReference type="EMBL" id="KAF4123030.1"/>
    </source>
</evidence>
<dbReference type="OrthoDB" id="342281at2759"/>
<keyword evidence="8" id="KW-1185">Reference proteome</keyword>
<proteinExistence type="predicted"/>
<protein>
    <submittedName>
        <fullName evidence="7">SUN domain-containing protein 1/2</fullName>
    </submittedName>
</protein>
<dbReference type="GeneID" id="55972803"/>
<dbReference type="PROSITE" id="PS51469">
    <property type="entry name" value="SUN"/>
    <property type="match status" value="1"/>
</dbReference>
<dbReference type="GO" id="GO:0034993">
    <property type="term" value="C:meiotic nuclear membrane microtubule tethering complex"/>
    <property type="evidence" value="ECO:0007669"/>
    <property type="project" value="TreeGrafter"/>
</dbReference>
<dbReference type="PANTHER" id="PTHR12911:SF8">
    <property type="entry name" value="KLAROID PROTEIN-RELATED"/>
    <property type="match status" value="1"/>
</dbReference>
<feature type="domain" description="SUN" evidence="6">
    <location>
        <begin position="746"/>
        <end position="954"/>
    </location>
</feature>
<feature type="compositionally biased region" description="Basic residues" evidence="5">
    <location>
        <begin position="232"/>
        <end position="241"/>
    </location>
</feature>
<keyword evidence="3" id="KW-1133">Transmembrane helix</keyword>
<sequence>MRLIKPQAATAVLHLTSSHRVANLRRRTQKAPTIQTYGVDEVLQVPRLPKLAGTPAARRQYTYGSAAEPPPSRPGRGGHQDQPLDLGNAVGNLLSREEVEDNPSSPGQMPPPPLPNHESSEDMRDDRSFITESDIYGDATIVSTTSGTSPIVNPGLPPRKAVQFKPFSNPHPALESVAEREESEEIHLPQLPQRHQPPQVGSLSPPRIQFSPNDHTSPRSEQQTPPKSLHSSPKRGVRLRRSPPDSWADVASHRTRPPVLDTSKHTGLSPRSVPDPGFFASNYSEADDAIQREIEASETEAVEEIEQESWRGRWLKINPISPFRAARQRAISQQRPEILQGGRGHSIQEVEEDDDQDSHSAHWWHSLNPRSHLDALWRFMDRLNDWFSGFFKLTIALFDLGQFLQLLGMGALITAISVIISQPGFGSSVRDSIETITSEVPRMPSMPDLKEYASLIGGYASSIVPRFGRSDDLGSLFDLGDEGLHEVEDYLKKYDQKLQNVVPKVVHMELKNGKPVVAPEFWYAMRDLLQNDDSFLTVDEKKGDVVLNPKHGWKAIAAKLASDPAFTSKFNLTMDGIERRINAKMTSFWDGWVKDNDDKISSTLGSALDRIKSAASERELSDVVKKIVKEQLHDEQTQGVVVTRGEFLRHLTNEFTVHRSEIRAELNELQPRIRGLMEDMAKLAASAKDDRRPAGMTREEVTILVNGLLRQALADTNLEAMAKGKIHAYWDADLKNQVNYFSQGAGAIVDAKLSSPTFDPYQKGMDPKDERYARGVVAARPRPPTEALKPWADEGDCWCAARKTNYRGNPHSVTLSVILGHEIIPEHVVIDHILPGATVDPGARPRDIEIYARIEDSAQRELIRDFGETRFPDQDPSTEDWNAMPADLGPRFVKIGQFRYEGAELHDGVYVHRLSNELAALRAETDQVVVRATSNYGANHHTCFYRVRLYGQRVDA</sequence>
<dbReference type="GO" id="GO:0043495">
    <property type="term" value="F:protein-membrane adaptor activity"/>
    <property type="evidence" value="ECO:0007669"/>
    <property type="project" value="TreeGrafter"/>
</dbReference>
<organism evidence="7 8">
    <name type="scientific">Geosmithia morbida</name>
    <dbReference type="NCBI Taxonomy" id="1094350"/>
    <lineage>
        <taxon>Eukaryota</taxon>
        <taxon>Fungi</taxon>
        <taxon>Dikarya</taxon>
        <taxon>Ascomycota</taxon>
        <taxon>Pezizomycotina</taxon>
        <taxon>Sordariomycetes</taxon>
        <taxon>Hypocreomycetidae</taxon>
        <taxon>Hypocreales</taxon>
        <taxon>Bionectriaceae</taxon>
        <taxon>Geosmithia</taxon>
    </lineage>
</organism>
<dbReference type="AlphaFoldDB" id="A0A9P4YUH5"/>
<evidence type="ECO:0000256" key="5">
    <source>
        <dbReference type="SAM" id="MobiDB-lite"/>
    </source>
</evidence>
<keyword evidence="4" id="KW-0472">Membrane</keyword>
<evidence type="ECO:0000256" key="2">
    <source>
        <dbReference type="ARBA" id="ARBA00022692"/>
    </source>
</evidence>
<feature type="compositionally biased region" description="Basic and acidic residues" evidence="5">
    <location>
        <begin position="118"/>
        <end position="129"/>
    </location>
</feature>
<dbReference type="EMBL" id="JAANYQ010000007">
    <property type="protein sequence ID" value="KAF4123030.1"/>
    <property type="molecule type" value="Genomic_DNA"/>
</dbReference>
<evidence type="ECO:0000259" key="6">
    <source>
        <dbReference type="PROSITE" id="PS51469"/>
    </source>
</evidence>
<dbReference type="InterPro" id="IPR045119">
    <property type="entry name" value="SUN1-5"/>
</dbReference>
<keyword evidence="2" id="KW-0812">Transmembrane</keyword>
<name>A0A9P4YUH5_9HYPO</name>
<dbReference type="PANTHER" id="PTHR12911">
    <property type="entry name" value="SAD1/UNC-84-LIKE PROTEIN-RELATED"/>
    <property type="match status" value="1"/>
</dbReference>
<reference evidence="7" key="1">
    <citation type="submission" date="2020-03" db="EMBL/GenBank/DDBJ databases">
        <title>Site-based positive gene gene selection in Geosmithia morbida across the United States reveals a broad range of putative effectors and factors for local host and environmental adapation.</title>
        <authorList>
            <person name="Onufrak A."/>
            <person name="Murdoch R.W."/>
            <person name="Gazis R."/>
            <person name="Huff M."/>
            <person name="Staton M."/>
            <person name="Klingeman W."/>
            <person name="Hadziabdic D."/>
        </authorList>
    </citation>
    <scope>NUCLEOTIDE SEQUENCE</scope>
    <source>
        <strain evidence="7">1262</strain>
    </source>
</reference>
<dbReference type="Proteomes" id="UP000749293">
    <property type="component" value="Unassembled WGS sequence"/>
</dbReference>
<comment type="subcellular location">
    <subcellularLocation>
        <location evidence="1">Membrane</location>
    </subcellularLocation>
</comment>
<evidence type="ECO:0000313" key="8">
    <source>
        <dbReference type="Proteomes" id="UP000749293"/>
    </source>
</evidence>
<feature type="compositionally biased region" description="Polar residues" evidence="5">
    <location>
        <begin position="141"/>
        <end position="151"/>
    </location>
</feature>
<dbReference type="InterPro" id="IPR012919">
    <property type="entry name" value="SUN_dom"/>
</dbReference>
<evidence type="ECO:0000256" key="3">
    <source>
        <dbReference type="ARBA" id="ARBA00022989"/>
    </source>
</evidence>
<comment type="caution">
    <text evidence="7">The sequence shown here is derived from an EMBL/GenBank/DDBJ whole genome shotgun (WGS) entry which is preliminary data.</text>
</comment>
<feature type="compositionally biased region" description="Polar residues" evidence="5">
    <location>
        <begin position="210"/>
        <end position="231"/>
    </location>
</feature>